<gene>
    <name evidence="4" type="ORF">PSON_ATCC_30995.1.T0270276</name>
</gene>
<proteinExistence type="predicted"/>
<evidence type="ECO:0000256" key="3">
    <source>
        <dbReference type="SAM" id="SignalP"/>
    </source>
</evidence>
<evidence type="ECO:0000313" key="5">
    <source>
        <dbReference type="Proteomes" id="UP000692954"/>
    </source>
</evidence>
<dbReference type="Proteomes" id="UP000692954">
    <property type="component" value="Unassembled WGS sequence"/>
</dbReference>
<dbReference type="OrthoDB" id="298460at2759"/>
<evidence type="ECO:0000313" key="4">
    <source>
        <dbReference type="EMBL" id="CAD8070996.1"/>
    </source>
</evidence>
<feature type="signal peptide" evidence="3">
    <location>
        <begin position="1"/>
        <end position="15"/>
    </location>
</feature>
<feature type="region of interest" description="Disordered" evidence="2">
    <location>
        <begin position="97"/>
        <end position="121"/>
    </location>
</feature>
<feature type="coiled-coil region" evidence="1">
    <location>
        <begin position="280"/>
        <end position="307"/>
    </location>
</feature>
<keyword evidence="5" id="KW-1185">Reference proteome</keyword>
<evidence type="ECO:0000256" key="1">
    <source>
        <dbReference type="SAM" id="Coils"/>
    </source>
</evidence>
<keyword evidence="1" id="KW-0175">Coiled coil</keyword>
<protein>
    <submittedName>
        <fullName evidence="4">Uncharacterized protein</fullName>
    </submittedName>
</protein>
<dbReference type="EMBL" id="CAJJDN010000027">
    <property type="protein sequence ID" value="CAD8070996.1"/>
    <property type="molecule type" value="Genomic_DNA"/>
</dbReference>
<dbReference type="AlphaFoldDB" id="A0A8S1M364"/>
<comment type="caution">
    <text evidence="4">The sequence shown here is derived from an EMBL/GenBank/DDBJ whole genome shotgun (WGS) entry which is preliminary data.</text>
</comment>
<feature type="compositionally biased region" description="Basic and acidic residues" evidence="2">
    <location>
        <begin position="104"/>
        <end position="121"/>
    </location>
</feature>
<feature type="chain" id="PRO_5035948099" evidence="3">
    <location>
        <begin position="16"/>
        <end position="360"/>
    </location>
</feature>
<name>A0A8S1M364_9CILI</name>
<accession>A0A8S1M364</accession>
<evidence type="ECO:0000256" key="2">
    <source>
        <dbReference type="SAM" id="MobiDB-lite"/>
    </source>
</evidence>
<sequence length="360" mass="41304">MKLLVLLCIVSLTFADPKIDFFMKLSESDFGRTILQTIQVQENNVERVLQFIRQLQVDINAAQTEHTNYLQNRNGQIIQYINEADKALAKAQQQKAQDEAQLPLKEEELNDKRAQGESKFAEKQRNLDRIAALTAEREENKKAYDQRRSEIVGLLAALNQGKKLIQQIKTGSVFTQQEIFAEIEHHHKKFISRFPDRRGFNSLVSLSLAMAQDSTLKSDQSALERVVQVIEDLADSLFQLQKQEMEADDAREAAFQQAIARLEIANQSLEGAVAYLHAQILRLEQALLELQNDINTQTQMIQNKKNEKADWLSIQRDETKSYGKQTENRKSQLDLLGETENVFVKGPLTPEQQQFLQHLK</sequence>
<keyword evidence="3" id="KW-0732">Signal</keyword>
<reference evidence="4" key="1">
    <citation type="submission" date="2021-01" db="EMBL/GenBank/DDBJ databases">
        <authorList>
            <consortium name="Genoscope - CEA"/>
            <person name="William W."/>
        </authorList>
    </citation>
    <scope>NUCLEOTIDE SEQUENCE</scope>
</reference>
<organism evidence="4 5">
    <name type="scientific">Paramecium sonneborni</name>
    <dbReference type="NCBI Taxonomy" id="65129"/>
    <lineage>
        <taxon>Eukaryota</taxon>
        <taxon>Sar</taxon>
        <taxon>Alveolata</taxon>
        <taxon>Ciliophora</taxon>
        <taxon>Intramacronucleata</taxon>
        <taxon>Oligohymenophorea</taxon>
        <taxon>Peniculida</taxon>
        <taxon>Parameciidae</taxon>
        <taxon>Paramecium</taxon>
    </lineage>
</organism>